<feature type="domain" description="Nephrocystin 3-like N-terminal" evidence="7">
    <location>
        <begin position="355"/>
        <end position="517"/>
    </location>
</feature>
<keyword evidence="3" id="KW-0677">Repeat</keyword>
<keyword evidence="9" id="KW-1185">Reference proteome</keyword>
<dbReference type="InterPro" id="IPR015943">
    <property type="entry name" value="WD40/YVTN_repeat-like_dom_sf"/>
</dbReference>
<feature type="domain" description="GPI inositol-deacylase winged helix" evidence="6">
    <location>
        <begin position="620"/>
        <end position="710"/>
    </location>
</feature>
<dbReference type="RefSeq" id="XP_062650719.1">
    <property type="nucleotide sequence ID" value="XM_062790355.1"/>
</dbReference>
<comment type="function">
    <text evidence="1 4">Involved in inositol deacylation of GPI-anchored proteins which plays important roles in the quality control and ER-associated degradation of GPI-anchored proteins.</text>
</comment>
<keyword evidence="4" id="KW-0378">Hydrolase</keyword>
<dbReference type="InterPro" id="IPR029058">
    <property type="entry name" value="AB_hydrolase_fold"/>
</dbReference>
<dbReference type="EC" id="3.1.-.-" evidence="4"/>
<accession>A0AAN6U5Q1</accession>
<comment type="caution">
    <text evidence="8">The sequence shown here is derived from an EMBL/GenBank/DDBJ whole genome shotgun (WGS) entry which is preliminary data.</text>
</comment>
<name>A0AAN6U5Q1_9PEZI</name>
<dbReference type="GO" id="GO:0015031">
    <property type="term" value="P:protein transport"/>
    <property type="evidence" value="ECO:0007669"/>
    <property type="project" value="UniProtKB-KW"/>
</dbReference>
<dbReference type="Proteomes" id="UP001302602">
    <property type="component" value="Unassembled WGS sequence"/>
</dbReference>
<dbReference type="InterPro" id="IPR027417">
    <property type="entry name" value="P-loop_NTPase"/>
</dbReference>
<evidence type="ECO:0000256" key="4">
    <source>
        <dbReference type="RuleBase" id="RU365011"/>
    </source>
</evidence>
<dbReference type="Gene3D" id="3.40.50.1820">
    <property type="entry name" value="alpha/beta hydrolase"/>
    <property type="match status" value="1"/>
</dbReference>
<evidence type="ECO:0000259" key="6">
    <source>
        <dbReference type="Pfam" id="PF22939"/>
    </source>
</evidence>
<dbReference type="SUPFAM" id="SSF50978">
    <property type="entry name" value="WD40 repeat-like"/>
    <property type="match status" value="1"/>
</dbReference>
<keyword evidence="4" id="KW-0653">Protein transport</keyword>
<dbReference type="PANTHER" id="PTHR10039:SF16">
    <property type="entry name" value="GPI INOSITOL-DEACYLASE"/>
    <property type="match status" value="1"/>
</dbReference>
<dbReference type="SUPFAM" id="SSF53474">
    <property type="entry name" value="alpha/beta-Hydrolases"/>
    <property type="match status" value="1"/>
</dbReference>
<evidence type="ECO:0000259" key="7">
    <source>
        <dbReference type="Pfam" id="PF24883"/>
    </source>
</evidence>
<dbReference type="Pfam" id="PF07819">
    <property type="entry name" value="PGAP1"/>
    <property type="match status" value="1"/>
</dbReference>
<dbReference type="InterPro" id="IPR001680">
    <property type="entry name" value="WD40_rpt"/>
</dbReference>
<evidence type="ECO:0000313" key="8">
    <source>
        <dbReference type="EMBL" id="KAK4126948.1"/>
    </source>
</evidence>
<proteinExistence type="inferred from homology"/>
<dbReference type="InterPro" id="IPR036322">
    <property type="entry name" value="WD40_repeat_dom_sf"/>
</dbReference>
<evidence type="ECO:0000259" key="5">
    <source>
        <dbReference type="Pfam" id="PF07819"/>
    </source>
</evidence>
<reference evidence="8" key="2">
    <citation type="submission" date="2023-05" db="EMBL/GenBank/DDBJ databases">
        <authorList>
            <consortium name="Lawrence Berkeley National Laboratory"/>
            <person name="Steindorff A."/>
            <person name="Hensen N."/>
            <person name="Bonometti L."/>
            <person name="Westerberg I."/>
            <person name="Brannstrom I.O."/>
            <person name="Guillou S."/>
            <person name="Cros-Aarteil S."/>
            <person name="Calhoun S."/>
            <person name="Haridas S."/>
            <person name="Kuo A."/>
            <person name="Mondo S."/>
            <person name="Pangilinan J."/>
            <person name="Riley R."/>
            <person name="Labutti K."/>
            <person name="Andreopoulos B."/>
            <person name="Lipzen A."/>
            <person name="Chen C."/>
            <person name="Yanf M."/>
            <person name="Daum C."/>
            <person name="Ng V."/>
            <person name="Clum A."/>
            <person name="Ohm R."/>
            <person name="Martin F."/>
            <person name="Silar P."/>
            <person name="Natvig D."/>
            <person name="Lalanne C."/>
            <person name="Gautier V."/>
            <person name="Ament-Velasquez S.L."/>
            <person name="Kruys A."/>
            <person name="Hutchinson M.I."/>
            <person name="Powell A.J."/>
            <person name="Barry K."/>
            <person name="Miller A.N."/>
            <person name="Grigoriev I.V."/>
            <person name="Debuchy R."/>
            <person name="Gladieux P."/>
            <person name="Thoren M.H."/>
            <person name="Johannesson H."/>
        </authorList>
    </citation>
    <scope>NUCLEOTIDE SEQUENCE</scope>
    <source>
        <strain evidence="8">CBS 731.68</strain>
    </source>
</reference>
<comment type="subcellular location">
    <subcellularLocation>
        <location evidence="4">Endoplasmic reticulum membrane</location>
    </subcellularLocation>
</comment>
<evidence type="ECO:0000256" key="2">
    <source>
        <dbReference type="ARBA" id="ARBA00015856"/>
    </source>
</evidence>
<dbReference type="GeneID" id="87827125"/>
<keyword evidence="4" id="KW-0813">Transport</keyword>
<sequence length="1605" mass="178063">MPQSIRTFSLRHRKKDSKDLSVPDAGILRRTISPGSDRLSIASTAVGDASSDPRGPLGLNLLYAPSKPLFDFVFVHGLGGGSRRTWSKTNSISHYWPGEWLPKDPAFKDVRIHSYGYDSDWAKGNDNCLNIHHIGKSLLGELSTSPHIADSDTSLVLIGHSMGGLVIKKAYMLAHQESKPLAERVRAIYFLGTPHRGSDSARLLKNILQVASSAPGFVTDLVRGSGALQSTNDEFRRYSADVELWSFYETQKLRTAGLSTLIVDPESATLGYREEKQMPMTADHRSICKFDDPSDQNYVIIRNALASTIKRIDAEKIESNALAQRGSIRTLASFLGATNQGEDDLFAVQDARVPGTCEWILEKQTYNEWKDLQHDAPPILWFGGKPATGKSVLAGFVVDDLRQSHMRCSYYFFKHGDTFKSKLSACLRSLAYQMASADTGIRESFIKLQEDRLRLDHDNERNLWRSLFTTELFRGATVPHYWVIDALDECTNFAPFLDSMLSKVDTSLQLRIFITSRETPELCRLFAGLGPQRHRQGHVSADETLPDIERIVTAKGEAFFTESVESREALEKRIIEKSKGSFLWTMLVLDELSAAFSQEDIKRVLDEVPRGMEPLYQRALDTMALATRGKPLAKAILIWTTCAMRPLELRELQWALETELMDKFPKLGESIRMLCGQFVTVDKNGRVHMVHETARELLLSDELDSEFAVNRTEAHTRIAKVCLECLTRDELKPRRTERKAPSLPRPSKTPEFLGYATTTFSSHLAKADPTTDHVLSLVDKFLRLNVLTWICNIAETGSLGLMIRAAEDLKVYATSCMVERSPLRRDIQRLRSWSVDLQRVAAKFADALILSPSSIYSRIPPFCPTDSAIRTIAAQGQKLSVTGIPAFRWDDRLSCLDFGDSQTSALCYGDEFLAVGLRGGQAILYHLESSQEYRSLEHGETVLHLQFREKSDMLASAGLRMIRIWNVRTGQKLHQLLSPRRSIGLVFHNSLLIAASTGNEIHSWDLDRETPEQTKRPWRDWAHDGAPTLNRPPSAISIAVEHQMMAVAYSGNPITVWDFEQDAYYGTCGKKLPSGETSTHPVVALVFNPNARIELLAASYLDGELVIIDPFTDEEVVKQRVSCHTLAASPDGRLLAGGGAGGVIQIFEFDTLRLLYKVKSSDIFIKTLAFSRDGFSLADLRGSQCNIWIPPVLLEAGSLDESLSVDTSSTSGEFYQTGDKVKITALAMIPDKGGILCGKDNGSVFMYDINSGDQTSHLYSHADAVNTLAWLPQTKTVLSTCRSNGIMACSLEGSPSPTAWTVAARIMDTRLDCNSTIVHLLPGGNTDKFIASTHKSDHLWNLGAGKEELVLSYDDYPPRMWLQHPRSESHAICVKQNAVHMYRWLDLSQVVSVSLEEYNLTGLSAKAAFFCGLPGTILLDLADANGSTGTKDVLLLDCGFLPEGDGDSTAEQPPSSADNMLHTLRDQHVGPSMKPGILSITRLEPVTYRIGHVIGIIHHPAKRSSKLVFLDTRSWVCSVELNESRASAGSISSYTRHFFVPYDWFAGTRCPVGAVTDQGTVVFAKRGDVAVIQGGLEYAEVVRLSPLAGDARGYQERAGVLSHRH</sequence>
<feature type="domain" description="GPI inositol-deacylase PGAP1-like alpha/beta" evidence="5">
    <location>
        <begin position="108"/>
        <end position="198"/>
    </location>
</feature>
<evidence type="ECO:0000256" key="3">
    <source>
        <dbReference type="ARBA" id="ARBA00022737"/>
    </source>
</evidence>
<dbReference type="SMART" id="SM00320">
    <property type="entry name" value="WD40"/>
    <property type="match status" value="6"/>
</dbReference>
<dbReference type="Pfam" id="PF22939">
    <property type="entry name" value="WHD_GPIID"/>
    <property type="match status" value="1"/>
</dbReference>
<evidence type="ECO:0000313" key="9">
    <source>
        <dbReference type="Proteomes" id="UP001302602"/>
    </source>
</evidence>
<dbReference type="Gene3D" id="3.40.50.300">
    <property type="entry name" value="P-loop containing nucleotide triphosphate hydrolases"/>
    <property type="match status" value="1"/>
</dbReference>
<dbReference type="SUPFAM" id="SSF82171">
    <property type="entry name" value="DPP6 N-terminal domain-like"/>
    <property type="match status" value="1"/>
</dbReference>
<comment type="similarity">
    <text evidence="4">Belongs to the GPI inositol-deacylase family.</text>
</comment>
<gene>
    <name evidence="8" type="ORF">N657DRAFT_611128</name>
</gene>
<dbReference type="GO" id="GO:0005789">
    <property type="term" value="C:endoplasmic reticulum membrane"/>
    <property type="evidence" value="ECO:0007669"/>
    <property type="project" value="UniProtKB-SubCell"/>
</dbReference>
<protein>
    <recommendedName>
        <fullName evidence="2 4">GPI inositol-deacylase</fullName>
        <ecNumber evidence="4">3.1.-.-</ecNumber>
    </recommendedName>
</protein>
<reference evidence="8" key="1">
    <citation type="journal article" date="2023" name="Mol. Phylogenet. Evol.">
        <title>Genome-scale phylogeny and comparative genomics of the fungal order Sordariales.</title>
        <authorList>
            <person name="Hensen N."/>
            <person name="Bonometti L."/>
            <person name="Westerberg I."/>
            <person name="Brannstrom I.O."/>
            <person name="Guillou S."/>
            <person name="Cros-Aarteil S."/>
            <person name="Calhoun S."/>
            <person name="Haridas S."/>
            <person name="Kuo A."/>
            <person name="Mondo S."/>
            <person name="Pangilinan J."/>
            <person name="Riley R."/>
            <person name="LaButti K."/>
            <person name="Andreopoulos B."/>
            <person name="Lipzen A."/>
            <person name="Chen C."/>
            <person name="Yan M."/>
            <person name="Daum C."/>
            <person name="Ng V."/>
            <person name="Clum A."/>
            <person name="Steindorff A."/>
            <person name="Ohm R.A."/>
            <person name="Martin F."/>
            <person name="Silar P."/>
            <person name="Natvig D.O."/>
            <person name="Lalanne C."/>
            <person name="Gautier V."/>
            <person name="Ament-Velasquez S.L."/>
            <person name="Kruys A."/>
            <person name="Hutchinson M.I."/>
            <person name="Powell A.J."/>
            <person name="Barry K."/>
            <person name="Miller A.N."/>
            <person name="Grigoriev I.V."/>
            <person name="Debuchy R."/>
            <person name="Gladieux P."/>
            <person name="Hiltunen Thoren M."/>
            <person name="Johannesson H."/>
        </authorList>
    </citation>
    <scope>NUCLEOTIDE SEQUENCE</scope>
    <source>
        <strain evidence="8">CBS 731.68</strain>
    </source>
</reference>
<dbReference type="SUPFAM" id="SSF52540">
    <property type="entry name" value="P-loop containing nucleoside triphosphate hydrolases"/>
    <property type="match status" value="1"/>
</dbReference>
<evidence type="ECO:0000256" key="1">
    <source>
        <dbReference type="ARBA" id="ARBA00003496"/>
    </source>
</evidence>
<dbReference type="InterPro" id="IPR056884">
    <property type="entry name" value="NPHP3-like_N"/>
</dbReference>
<organism evidence="8 9">
    <name type="scientific">Parathielavia appendiculata</name>
    <dbReference type="NCBI Taxonomy" id="2587402"/>
    <lineage>
        <taxon>Eukaryota</taxon>
        <taxon>Fungi</taxon>
        <taxon>Dikarya</taxon>
        <taxon>Ascomycota</taxon>
        <taxon>Pezizomycotina</taxon>
        <taxon>Sordariomycetes</taxon>
        <taxon>Sordariomycetidae</taxon>
        <taxon>Sordariales</taxon>
        <taxon>Chaetomiaceae</taxon>
        <taxon>Parathielavia</taxon>
    </lineage>
</organism>
<dbReference type="Pfam" id="PF24883">
    <property type="entry name" value="NPHP3_N"/>
    <property type="match status" value="1"/>
</dbReference>
<dbReference type="EMBL" id="MU853224">
    <property type="protein sequence ID" value="KAK4126948.1"/>
    <property type="molecule type" value="Genomic_DNA"/>
</dbReference>
<keyword evidence="4" id="KW-0256">Endoplasmic reticulum</keyword>
<keyword evidence="4" id="KW-0472">Membrane</keyword>
<dbReference type="InterPro" id="IPR012908">
    <property type="entry name" value="PGAP1-ab_dom-like"/>
</dbReference>
<dbReference type="GO" id="GO:0016788">
    <property type="term" value="F:hydrolase activity, acting on ester bonds"/>
    <property type="evidence" value="ECO:0007669"/>
    <property type="project" value="InterPro"/>
</dbReference>
<dbReference type="Gene3D" id="2.130.10.10">
    <property type="entry name" value="YVTN repeat-like/Quinoprotein amine dehydrogenase"/>
    <property type="match status" value="2"/>
</dbReference>
<dbReference type="InterPro" id="IPR054471">
    <property type="entry name" value="GPIID_WHD"/>
</dbReference>
<dbReference type="PANTHER" id="PTHR10039">
    <property type="entry name" value="AMELOGENIN"/>
    <property type="match status" value="1"/>
</dbReference>